<proteinExistence type="predicted"/>
<gene>
    <name evidence="1" type="ORF">Rhow_007913</name>
</gene>
<dbReference type="EMBL" id="BHYM01000079">
    <property type="protein sequence ID" value="GCE43683.1"/>
    <property type="molecule type" value="Genomic_DNA"/>
</dbReference>
<dbReference type="Proteomes" id="UP000287519">
    <property type="component" value="Unassembled WGS sequence"/>
</dbReference>
<reference evidence="1 2" key="1">
    <citation type="submission" date="2018-11" db="EMBL/GenBank/DDBJ databases">
        <title>Microbial catabolism of amino acid.</title>
        <authorList>
            <person name="Hibi M."/>
            <person name="Ogawa J."/>
        </authorList>
    </citation>
    <scope>NUCLEOTIDE SEQUENCE [LARGE SCALE GENOMIC DNA]</scope>
    <source>
        <strain evidence="1 2">C31-06</strain>
    </source>
</reference>
<dbReference type="SUPFAM" id="SSF54909">
    <property type="entry name" value="Dimeric alpha+beta barrel"/>
    <property type="match status" value="1"/>
</dbReference>
<keyword evidence="2" id="KW-1185">Reference proteome</keyword>
<evidence type="ECO:0008006" key="3">
    <source>
        <dbReference type="Google" id="ProtNLM"/>
    </source>
</evidence>
<sequence length="150" mass="16411">MTFADGTTGIVYRETVADGAAPADPVVLVVAFRLRGVHGRGHALFRAESLLNTPLFAGFPGFVSKLWLTADEDERYRGFYQWDGAEAADDYVSALWWPLALVSDRTSIRYCVLPGARRDEVLAGSTAPEVGAVPTGGPWWRLVRTGSRPR</sequence>
<dbReference type="InterPro" id="IPR011008">
    <property type="entry name" value="Dimeric_a/b-barrel"/>
</dbReference>
<dbReference type="OrthoDB" id="4124240at2"/>
<dbReference type="Gene3D" id="3.30.70.100">
    <property type="match status" value="1"/>
</dbReference>
<evidence type="ECO:0000313" key="2">
    <source>
        <dbReference type="Proteomes" id="UP000287519"/>
    </source>
</evidence>
<dbReference type="AlphaFoldDB" id="A0A402CJ97"/>
<protein>
    <recommendedName>
        <fullName evidence="3">ABM domain-containing protein</fullName>
    </recommendedName>
</protein>
<dbReference type="RefSeq" id="WP_124395400.1">
    <property type="nucleotide sequence ID" value="NZ_BHYM01000079.1"/>
</dbReference>
<organism evidence="1 2">
    <name type="scientific">Rhodococcus wratislaviensis</name>
    <name type="common">Tsukamurella wratislaviensis</name>
    <dbReference type="NCBI Taxonomy" id="44752"/>
    <lineage>
        <taxon>Bacteria</taxon>
        <taxon>Bacillati</taxon>
        <taxon>Actinomycetota</taxon>
        <taxon>Actinomycetes</taxon>
        <taxon>Mycobacteriales</taxon>
        <taxon>Nocardiaceae</taxon>
        <taxon>Rhodococcus</taxon>
    </lineage>
</organism>
<evidence type="ECO:0000313" key="1">
    <source>
        <dbReference type="EMBL" id="GCE43683.1"/>
    </source>
</evidence>
<accession>A0A402CJ97</accession>
<name>A0A402CJ97_RHOWR</name>
<comment type="caution">
    <text evidence="1">The sequence shown here is derived from an EMBL/GenBank/DDBJ whole genome shotgun (WGS) entry which is preliminary data.</text>
</comment>